<dbReference type="PANTHER" id="PTHR23517:SF3">
    <property type="entry name" value="INTEGRAL MEMBRANE TRANSPORT PROTEIN"/>
    <property type="match status" value="1"/>
</dbReference>
<dbReference type="RefSeq" id="WP_136652376.1">
    <property type="nucleotide sequence ID" value="NZ_JALXKV010000009.1"/>
</dbReference>
<dbReference type="OrthoDB" id="5242249at2"/>
<dbReference type="GO" id="GO:0005886">
    <property type="term" value="C:plasma membrane"/>
    <property type="evidence" value="ECO:0007669"/>
    <property type="project" value="UniProtKB-SubCell"/>
</dbReference>
<dbReference type="Gene3D" id="1.20.1250.20">
    <property type="entry name" value="MFS general substrate transporter like domains"/>
    <property type="match status" value="2"/>
</dbReference>
<reference evidence="9 10" key="1">
    <citation type="submission" date="2018-12" db="EMBL/GenBank/DDBJ databases">
        <title>Corynebacterium sanguinis sp. nov., a clinically-associated and environmental corynebacterium.</title>
        <authorList>
            <person name="Gonzales-Siles L."/>
            <person name="Jaen-Luchoro D."/>
            <person name="Cardew S."/>
            <person name="Inganas E."/>
            <person name="Ohlen M."/>
            <person name="Jensie-Markopolous S."/>
            <person name="Pinyeiro-Iglesias B."/>
            <person name="Molin K."/>
            <person name="Skovbjerg S."/>
            <person name="Svensson-Stadler L."/>
            <person name="Funke G."/>
            <person name="Moore E.R.B."/>
        </authorList>
    </citation>
    <scope>NUCLEOTIDE SEQUENCE [LARGE SCALE GENOMIC DNA]</scope>
    <source>
        <strain evidence="9 10">58734</strain>
    </source>
</reference>
<evidence type="ECO:0000256" key="2">
    <source>
        <dbReference type="ARBA" id="ARBA00022448"/>
    </source>
</evidence>
<feature type="transmembrane region" description="Helical" evidence="7">
    <location>
        <begin position="131"/>
        <end position="152"/>
    </location>
</feature>
<evidence type="ECO:0000313" key="10">
    <source>
        <dbReference type="Proteomes" id="UP000336646"/>
    </source>
</evidence>
<feature type="transmembrane region" description="Helical" evidence="7">
    <location>
        <begin position="354"/>
        <end position="373"/>
    </location>
</feature>
<proteinExistence type="predicted"/>
<feature type="transmembrane region" description="Helical" evidence="7">
    <location>
        <begin position="44"/>
        <end position="64"/>
    </location>
</feature>
<keyword evidence="2" id="KW-0813">Transport</keyword>
<evidence type="ECO:0000313" key="9">
    <source>
        <dbReference type="EMBL" id="TVS30403.1"/>
    </source>
</evidence>
<dbReference type="InterPro" id="IPR011701">
    <property type="entry name" value="MFS"/>
</dbReference>
<evidence type="ECO:0000256" key="3">
    <source>
        <dbReference type="ARBA" id="ARBA00022475"/>
    </source>
</evidence>
<name>A0A6C1U0C4_9CORY</name>
<dbReference type="GO" id="GO:0022857">
    <property type="term" value="F:transmembrane transporter activity"/>
    <property type="evidence" value="ECO:0007669"/>
    <property type="project" value="InterPro"/>
</dbReference>
<dbReference type="InterPro" id="IPR036259">
    <property type="entry name" value="MFS_trans_sf"/>
</dbReference>
<feature type="transmembrane region" description="Helical" evidence="7">
    <location>
        <begin position="232"/>
        <end position="253"/>
    </location>
</feature>
<dbReference type="SUPFAM" id="SSF103473">
    <property type="entry name" value="MFS general substrate transporter"/>
    <property type="match status" value="1"/>
</dbReference>
<feature type="domain" description="Major facilitator superfamily (MFS) profile" evidence="8">
    <location>
        <begin position="6"/>
        <end position="380"/>
    </location>
</feature>
<dbReference type="InterPro" id="IPR050171">
    <property type="entry name" value="MFS_Transporters"/>
</dbReference>
<evidence type="ECO:0000256" key="4">
    <source>
        <dbReference type="ARBA" id="ARBA00022692"/>
    </source>
</evidence>
<keyword evidence="6 7" id="KW-0472">Membrane</keyword>
<sequence>MSSRKVFLSVIFFLVTAGWAANHFAAVLVVLKERANLETLLVNGAYGIYAAGLFPCLLVGGILADRFGGRPIVITGTIISAIGNLGLALSHSAAALLSGRFVVGLGVGLVVSAGTAWAARLRGAPGATLAGIFLTSGFALGPIFSGIIAYAQPRMWETYAVTIALSLAAIVVSLFVGDTPHHTATPAPAPAAAPVERSSAKALATSLPVAVWVFASITTAVIGLAARVSHYFPTGVFMPGIAAGLGFGTALVLQALGRRFEWGPRAGVIGALCSAIGLAITGFSGANPSLLAFAVATIALGAAYGLCLRDGLLDVDTYAPLHARGRVLGIYYVGTYIGFALPPLLQWLEPLAGPTIPLLVLATLALTSAIVRFTQIRTGYLSRA</sequence>
<evidence type="ECO:0000259" key="8">
    <source>
        <dbReference type="PROSITE" id="PS50850"/>
    </source>
</evidence>
<accession>A0A6C1U0C4</accession>
<organism evidence="9 10">
    <name type="scientific">Corynebacterium sanguinis</name>
    <dbReference type="NCBI Taxonomy" id="2594913"/>
    <lineage>
        <taxon>Bacteria</taxon>
        <taxon>Bacillati</taxon>
        <taxon>Actinomycetota</taxon>
        <taxon>Actinomycetes</taxon>
        <taxon>Mycobacteriales</taxon>
        <taxon>Corynebacteriaceae</taxon>
        <taxon>Corynebacterium</taxon>
    </lineage>
</organism>
<dbReference type="Proteomes" id="UP000336646">
    <property type="component" value="Unassembled WGS sequence"/>
</dbReference>
<feature type="transmembrane region" description="Helical" evidence="7">
    <location>
        <begin position="290"/>
        <end position="308"/>
    </location>
</feature>
<evidence type="ECO:0000256" key="6">
    <source>
        <dbReference type="ARBA" id="ARBA00023136"/>
    </source>
</evidence>
<feature type="transmembrane region" description="Helical" evidence="7">
    <location>
        <begin position="207"/>
        <end position="226"/>
    </location>
</feature>
<feature type="transmembrane region" description="Helical" evidence="7">
    <location>
        <begin position="101"/>
        <end position="119"/>
    </location>
</feature>
<dbReference type="InterPro" id="IPR020846">
    <property type="entry name" value="MFS_dom"/>
</dbReference>
<feature type="transmembrane region" description="Helical" evidence="7">
    <location>
        <begin position="71"/>
        <end position="89"/>
    </location>
</feature>
<evidence type="ECO:0000256" key="1">
    <source>
        <dbReference type="ARBA" id="ARBA00004651"/>
    </source>
</evidence>
<protein>
    <submittedName>
        <fullName evidence="9">MFS transporter</fullName>
    </submittedName>
</protein>
<keyword evidence="5 7" id="KW-1133">Transmembrane helix</keyword>
<evidence type="ECO:0000256" key="7">
    <source>
        <dbReference type="SAM" id="Phobius"/>
    </source>
</evidence>
<comment type="subcellular location">
    <subcellularLocation>
        <location evidence="1">Cell membrane</location>
        <topology evidence="1">Multi-pass membrane protein</topology>
    </subcellularLocation>
</comment>
<dbReference type="EMBL" id="RXIR01000001">
    <property type="protein sequence ID" value="TVS30403.1"/>
    <property type="molecule type" value="Genomic_DNA"/>
</dbReference>
<feature type="transmembrane region" description="Helical" evidence="7">
    <location>
        <begin position="158"/>
        <end position="176"/>
    </location>
</feature>
<feature type="transmembrane region" description="Helical" evidence="7">
    <location>
        <begin position="265"/>
        <end position="284"/>
    </location>
</feature>
<keyword evidence="4 7" id="KW-0812">Transmembrane</keyword>
<gene>
    <name evidence="9" type="ORF">EKI59_01085</name>
</gene>
<dbReference type="PANTHER" id="PTHR23517">
    <property type="entry name" value="RESISTANCE PROTEIN MDTM, PUTATIVE-RELATED-RELATED"/>
    <property type="match status" value="1"/>
</dbReference>
<dbReference type="Pfam" id="PF07690">
    <property type="entry name" value="MFS_1"/>
    <property type="match status" value="1"/>
</dbReference>
<feature type="transmembrane region" description="Helical" evidence="7">
    <location>
        <begin position="329"/>
        <end position="348"/>
    </location>
</feature>
<keyword evidence="3" id="KW-1003">Cell membrane</keyword>
<evidence type="ECO:0000256" key="5">
    <source>
        <dbReference type="ARBA" id="ARBA00022989"/>
    </source>
</evidence>
<comment type="caution">
    <text evidence="9">The sequence shown here is derived from an EMBL/GenBank/DDBJ whole genome shotgun (WGS) entry which is preliminary data.</text>
</comment>
<dbReference type="PROSITE" id="PS50850">
    <property type="entry name" value="MFS"/>
    <property type="match status" value="1"/>
</dbReference>
<dbReference type="AlphaFoldDB" id="A0A6C1U0C4"/>